<protein>
    <recommendedName>
        <fullName evidence="1">Reverse transcriptase/retrotransposon-derived protein RNase H-like domain-containing protein</fullName>
    </recommendedName>
</protein>
<comment type="caution">
    <text evidence="2">The sequence shown here is derived from an EMBL/GenBank/DDBJ whole genome shotgun (WGS) entry which is preliminary data.</text>
</comment>
<dbReference type="InterPro" id="IPR041577">
    <property type="entry name" value="RT_RNaseH_2"/>
</dbReference>
<dbReference type="Pfam" id="PF17919">
    <property type="entry name" value="RT_RNaseH_2"/>
    <property type="match status" value="1"/>
</dbReference>
<dbReference type="Gene3D" id="3.10.10.10">
    <property type="entry name" value="HIV Type 1 Reverse Transcriptase, subunit A, domain 1"/>
    <property type="match status" value="1"/>
</dbReference>
<proteinExistence type="predicted"/>
<name>A0AA88I1P1_ARTSF</name>
<dbReference type="SUPFAM" id="SSF56672">
    <property type="entry name" value="DNA/RNA polymerases"/>
    <property type="match status" value="1"/>
</dbReference>
<dbReference type="EMBL" id="JAVRJZ010000014">
    <property type="protein sequence ID" value="KAK2713602.1"/>
    <property type="molecule type" value="Genomic_DNA"/>
</dbReference>
<accession>A0AA88I1P1</accession>
<keyword evidence="3" id="KW-1185">Reference proteome</keyword>
<reference evidence="2" key="1">
    <citation type="submission" date="2023-07" db="EMBL/GenBank/DDBJ databases">
        <title>Chromosome-level genome assembly of Artemia franciscana.</title>
        <authorList>
            <person name="Jo E."/>
        </authorList>
    </citation>
    <scope>NUCLEOTIDE SEQUENCE</scope>
    <source>
        <tissue evidence="2">Whole body</tissue>
    </source>
</reference>
<dbReference type="GO" id="GO:0071897">
    <property type="term" value="P:DNA biosynthetic process"/>
    <property type="evidence" value="ECO:0007669"/>
    <property type="project" value="UniProtKB-ARBA"/>
</dbReference>
<gene>
    <name evidence="2" type="ORF">QYM36_009464</name>
</gene>
<dbReference type="InterPro" id="IPR043128">
    <property type="entry name" value="Rev_trsase/Diguanyl_cyclase"/>
</dbReference>
<evidence type="ECO:0000259" key="1">
    <source>
        <dbReference type="Pfam" id="PF17919"/>
    </source>
</evidence>
<dbReference type="AlphaFoldDB" id="A0AA88I1P1"/>
<dbReference type="InterPro" id="IPR043502">
    <property type="entry name" value="DNA/RNA_pol_sf"/>
</dbReference>
<dbReference type="Proteomes" id="UP001187531">
    <property type="component" value="Unassembled WGS sequence"/>
</dbReference>
<feature type="domain" description="Reverse transcriptase/retrotransposon-derived protein RNase H-like" evidence="1">
    <location>
        <begin position="174"/>
        <end position="246"/>
    </location>
</feature>
<evidence type="ECO:0000313" key="3">
    <source>
        <dbReference type="Proteomes" id="UP001187531"/>
    </source>
</evidence>
<evidence type="ECO:0000313" key="2">
    <source>
        <dbReference type="EMBL" id="KAK2713602.1"/>
    </source>
</evidence>
<dbReference type="Gene3D" id="3.30.70.270">
    <property type="match status" value="2"/>
</dbReference>
<dbReference type="PANTHER" id="PTHR37984">
    <property type="entry name" value="PROTEIN CBG26694"/>
    <property type="match status" value="1"/>
</dbReference>
<dbReference type="PANTHER" id="PTHR37984:SF9">
    <property type="entry name" value="INTEGRASE CATALYTIC DOMAIN-CONTAINING PROTEIN"/>
    <property type="match status" value="1"/>
</dbReference>
<sequence>MDAQIGYWSMELNKPSSELTTFKTMYSRYKWNQYPFRLISPQDKHQQKMEEVFRELDIGLIVDDIVANGRSDAEHDDKLRAVLQATRDKGVRFNKEKCVFNTTSITYFRHRLTTSSIIPDPEETQALENMPTPQNQEELQALLGMYNYLSRYIPSLATLNKPFRDLSKQQKFDWNASQEEAKRGIQNTISKNLPYFDPEATDTEVITDTSQYGLGVQLSTYRATITFASRSLIETEQHYSQMERDARNNLCLQKISPVSVQKNNLHDHGPQAS</sequence>
<organism evidence="2 3">
    <name type="scientific">Artemia franciscana</name>
    <name type="common">Brine shrimp</name>
    <name type="synonym">Artemia sanfranciscana</name>
    <dbReference type="NCBI Taxonomy" id="6661"/>
    <lineage>
        <taxon>Eukaryota</taxon>
        <taxon>Metazoa</taxon>
        <taxon>Ecdysozoa</taxon>
        <taxon>Arthropoda</taxon>
        <taxon>Crustacea</taxon>
        <taxon>Branchiopoda</taxon>
        <taxon>Anostraca</taxon>
        <taxon>Artemiidae</taxon>
        <taxon>Artemia</taxon>
    </lineage>
</organism>
<dbReference type="InterPro" id="IPR050951">
    <property type="entry name" value="Retrovirus_Pol_polyprotein"/>
</dbReference>